<dbReference type="RefSeq" id="WP_011466296.1">
    <property type="nucleotide sequence ID" value="NC_007908.1"/>
</dbReference>
<organism evidence="9 10">
    <name type="scientific">Albidiferax ferrireducens (strain ATCC BAA-621 / DSM 15236 / T118)</name>
    <name type="common">Rhodoferax ferrireducens</name>
    <dbReference type="NCBI Taxonomy" id="338969"/>
    <lineage>
        <taxon>Bacteria</taxon>
        <taxon>Pseudomonadati</taxon>
        <taxon>Pseudomonadota</taxon>
        <taxon>Betaproteobacteria</taxon>
        <taxon>Burkholderiales</taxon>
        <taxon>Comamonadaceae</taxon>
        <taxon>Rhodoferax</taxon>
    </lineage>
</organism>
<feature type="transmembrane region" description="Helical" evidence="5">
    <location>
        <begin position="60"/>
        <end position="84"/>
    </location>
</feature>
<evidence type="ECO:0000256" key="3">
    <source>
        <dbReference type="ARBA" id="ARBA00022989"/>
    </source>
</evidence>
<proteinExistence type="predicted"/>
<keyword evidence="3 5" id="KW-1133">Transmembrane helix</keyword>
<keyword evidence="10" id="KW-1185">Reference proteome</keyword>
<evidence type="ECO:0000256" key="2">
    <source>
        <dbReference type="ARBA" id="ARBA00022692"/>
    </source>
</evidence>
<feature type="domain" description="O-antigen ligase-related" evidence="6">
    <location>
        <begin position="156"/>
        <end position="305"/>
    </location>
</feature>
<dbReference type="AlphaFoldDB" id="Q21R69"/>
<evidence type="ECO:0000313" key="10">
    <source>
        <dbReference type="Proteomes" id="UP000008332"/>
    </source>
</evidence>
<feature type="transmembrane region" description="Helical" evidence="5">
    <location>
        <begin position="200"/>
        <end position="218"/>
    </location>
</feature>
<comment type="subcellular location">
    <subcellularLocation>
        <location evidence="1">Membrane</location>
        <topology evidence="1">Multi-pass membrane protein</topology>
    </subcellularLocation>
</comment>
<dbReference type="OrthoDB" id="4448at2"/>
<keyword evidence="4 5" id="KW-0472">Membrane</keyword>
<accession>Q21R69</accession>
<dbReference type="InterPro" id="IPR021797">
    <property type="entry name" value="Wzy_C_2"/>
</dbReference>
<feature type="transmembrane region" description="Helical" evidence="5">
    <location>
        <begin position="383"/>
        <end position="401"/>
    </location>
</feature>
<feature type="transmembrane region" description="Helical" evidence="5">
    <location>
        <begin position="291"/>
        <end position="312"/>
    </location>
</feature>
<feature type="transmembrane region" description="Helical" evidence="5">
    <location>
        <begin position="36"/>
        <end position="53"/>
    </location>
</feature>
<evidence type="ECO:0000313" key="9">
    <source>
        <dbReference type="EMBL" id="ABD71734.1"/>
    </source>
</evidence>
<name>Q21R69_ALBFT</name>
<dbReference type="PANTHER" id="PTHR37422">
    <property type="entry name" value="TEICHURONIC ACID BIOSYNTHESIS PROTEIN TUAE"/>
    <property type="match status" value="1"/>
</dbReference>
<dbReference type="InterPro" id="IPR051533">
    <property type="entry name" value="WaaL-like"/>
</dbReference>
<evidence type="ECO:0000259" key="8">
    <source>
        <dbReference type="Pfam" id="PF15864"/>
    </source>
</evidence>
<feature type="transmembrane region" description="Helical" evidence="5">
    <location>
        <begin position="148"/>
        <end position="166"/>
    </location>
</feature>
<evidence type="ECO:0000256" key="1">
    <source>
        <dbReference type="ARBA" id="ARBA00004141"/>
    </source>
</evidence>
<dbReference type="STRING" id="338969.Rfer_4036"/>
<dbReference type="Proteomes" id="UP000008332">
    <property type="component" value="Chromosome"/>
</dbReference>
<dbReference type="Pfam" id="PF04932">
    <property type="entry name" value="Wzy_C"/>
    <property type="match status" value="1"/>
</dbReference>
<dbReference type="PANTHER" id="PTHR37422:SF21">
    <property type="entry name" value="EXOQ-LIKE PROTEIN"/>
    <property type="match status" value="1"/>
</dbReference>
<dbReference type="KEGG" id="rfr:Rfer_4036"/>
<evidence type="ECO:0000256" key="4">
    <source>
        <dbReference type="ARBA" id="ARBA00023136"/>
    </source>
</evidence>
<dbReference type="InterPro" id="IPR031726">
    <property type="entry name" value="PglL_A"/>
</dbReference>
<keyword evidence="2 5" id="KW-0812">Transmembrane</keyword>
<dbReference type="Pfam" id="PF15864">
    <property type="entry name" value="PglL_A"/>
    <property type="match status" value="1"/>
</dbReference>
<feature type="domain" description="Protein glycosylation ligase" evidence="8">
    <location>
        <begin position="102"/>
        <end position="127"/>
    </location>
</feature>
<evidence type="ECO:0000259" key="7">
    <source>
        <dbReference type="Pfam" id="PF11846"/>
    </source>
</evidence>
<dbReference type="eggNOG" id="COG3307">
    <property type="taxonomic scope" value="Bacteria"/>
</dbReference>
<evidence type="ECO:0000259" key="6">
    <source>
        <dbReference type="Pfam" id="PF04932"/>
    </source>
</evidence>
<dbReference type="Pfam" id="PF11846">
    <property type="entry name" value="Wzy_C_2"/>
    <property type="match status" value="1"/>
</dbReference>
<sequence>MPHAIHRPTLLSALAFLGLALPWLNPFSPGPTPNVVPWLAALAGFAVMLPWLARARPAQLAALAASAWLLVALLSALLGLLQYFGATGALEPWVNSTNLGEAYANLRQRNQFATLTNIGLAALWWWLAQGPVTSATGDGAARSSFLGWRTLAPLAAAALLALGNAASSSRTGMVQLLLLTLLAGVWRTSGWRQPAVRRVLLVAVLAYAVGAVVLPLLLGQDLHASGMLARLQQGDPHCASRLTLWGNVLHLIAQRPVFGWGWGELDYAHFITLYPGRRFCDILDNAHNLPLHLAVELGLPLALALCGTGLWLTLRAKPWRELDATRQLAWSVLALILLHSLLEYPLWYGPFQVAFGLSLWLLWRHAAPLSPQSFKPFKPLTPVLSSLVAILIIVFVAYAAWDYQRVSQFYLSPKMRAEAYRAQPLAKIQSSWLFQDQLRFAELTTTPLTAANAAHLHQLALDLLHFSPEPRVIEKLIDSATLLGRLEEAQFYRLRYQAAFPDSRAGGTSGTLTRQN</sequence>
<feature type="domain" description="Virulence factor membrane-bound polymerase C-terminal" evidence="7">
    <location>
        <begin position="328"/>
        <end position="505"/>
    </location>
</feature>
<feature type="transmembrane region" description="Helical" evidence="5">
    <location>
        <begin position="324"/>
        <end position="341"/>
    </location>
</feature>
<protein>
    <submittedName>
        <fullName evidence="9">O-antigen polymerase</fullName>
    </submittedName>
</protein>
<dbReference type="HOGENOM" id="CLU_489701_0_0_4"/>
<dbReference type="EMBL" id="CP000267">
    <property type="protein sequence ID" value="ABD71734.1"/>
    <property type="molecule type" value="Genomic_DNA"/>
</dbReference>
<reference evidence="10" key="1">
    <citation type="submission" date="2006-02" db="EMBL/GenBank/DDBJ databases">
        <title>Complete sequence of chromosome of Rhodoferax ferrireducens DSM 15236.</title>
        <authorList>
            <person name="Copeland A."/>
            <person name="Lucas S."/>
            <person name="Lapidus A."/>
            <person name="Barry K."/>
            <person name="Detter J.C."/>
            <person name="Glavina del Rio T."/>
            <person name="Hammon N."/>
            <person name="Israni S."/>
            <person name="Pitluck S."/>
            <person name="Brettin T."/>
            <person name="Bruce D."/>
            <person name="Han C."/>
            <person name="Tapia R."/>
            <person name="Gilna P."/>
            <person name="Kiss H."/>
            <person name="Schmutz J."/>
            <person name="Larimer F."/>
            <person name="Land M."/>
            <person name="Kyrpides N."/>
            <person name="Ivanova N."/>
            <person name="Richardson P."/>
        </authorList>
    </citation>
    <scope>NUCLEOTIDE SEQUENCE [LARGE SCALE GENOMIC DNA]</scope>
    <source>
        <strain evidence="10">ATCC BAA-621 / DSM 15236 / T118</strain>
    </source>
</reference>
<evidence type="ECO:0000256" key="5">
    <source>
        <dbReference type="SAM" id="Phobius"/>
    </source>
</evidence>
<dbReference type="InterPro" id="IPR007016">
    <property type="entry name" value="O-antigen_ligase-rel_domated"/>
</dbReference>
<gene>
    <name evidence="9" type="ordered locus">Rfer_4036</name>
</gene>
<dbReference type="GO" id="GO:0016020">
    <property type="term" value="C:membrane"/>
    <property type="evidence" value="ECO:0007669"/>
    <property type="project" value="UniProtKB-SubCell"/>
</dbReference>